<keyword evidence="8" id="KW-0472">Membrane</keyword>
<comment type="caution">
    <text evidence="11">The sequence shown here is derived from an EMBL/GenBank/DDBJ whole genome shotgun (WGS) entry which is preliminary data.</text>
</comment>
<evidence type="ECO:0000256" key="7">
    <source>
        <dbReference type="PIRSR" id="PIRSR600223-1"/>
    </source>
</evidence>
<feature type="active site" evidence="7">
    <location>
        <position position="122"/>
    </location>
</feature>
<dbReference type="Pfam" id="PF10502">
    <property type="entry name" value="Peptidase_S26"/>
    <property type="match status" value="1"/>
</dbReference>
<dbReference type="NCBIfam" id="TIGR02227">
    <property type="entry name" value="sigpep_I_bact"/>
    <property type="match status" value="1"/>
</dbReference>
<feature type="domain" description="Peptidase S26" evidence="10">
    <location>
        <begin position="24"/>
        <end position="211"/>
    </location>
</feature>
<dbReference type="InterPro" id="IPR019756">
    <property type="entry name" value="Pept_S26A_signal_pept_1_Ser-AS"/>
</dbReference>
<feature type="transmembrane region" description="Helical" evidence="8">
    <location>
        <begin position="26"/>
        <end position="45"/>
    </location>
</feature>
<dbReference type="InterPro" id="IPR000223">
    <property type="entry name" value="Pept_S26A_signal_pept_1"/>
</dbReference>
<dbReference type="GO" id="GO:0004252">
    <property type="term" value="F:serine-type endopeptidase activity"/>
    <property type="evidence" value="ECO:0007669"/>
    <property type="project" value="InterPro"/>
</dbReference>
<dbReference type="RefSeq" id="WP_145227541.1">
    <property type="nucleotide sequence ID" value="NZ_VIVQ01000001.1"/>
</dbReference>
<organism evidence="11 12">
    <name type="scientific">Rudaeicoccus suwonensis</name>
    <dbReference type="NCBI Taxonomy" id="657409"/>
    <lineage>
        <taxon>Bacteria</taxon>
        <taxon>Bacillati</taxon>
        <taxon>Actinomycetota</taxon>
        <taxon>Actinomycetes</taxon>
        <taxon>Micrococcales</taxon>
        <taxon>Dermacoccaceae</taxon>
        <taxon>Rudaeicoccus</taxon>
    </lineage>
</organism>
<dbReference type="PANTHER" id="PTHR43390">
    <property type="entry name" value="SIGNAL PEPTIDASE I"/>
    <property type="match status" value="1"/>
</dbReference>
<evidence type="ECO:0000256" key="9">
    <source>
        <dbReference type="RuleBase" id="RU362042"/>
    </source>
</evidence>
<dbReference type="OrthoDB" id="9815782at2"/>
<evidence type="ECO:0000256" key="8">
    <source>
        <dbReference type="RuleBase" id="RU003993"/>
    </source>
</evidence>
<evidence type="ECO:0000313" key="11">
    <source>
        <dbReference type="EMBL" id="TWE13130.1"/>
    </source>
</evidence>
<dbReference type="AlphaFoldDB" id="A0A561EC02"/>
<dbReference type="InterPro" id="IPR019757">
    <property type="entry name" value="Pept_S26A_signal_pept_1_Lys-AS"/>
</dbReference>
<gene>
    <name evidence="11" type="ORF">BKA23_1959</name>
</gene>
<dbReference type="PRINTS" id="PR00727">
    <property type="entry name" value="LEADERPTASE"/>
</dbReference>
<dbReference type="SUPFAM" id="SSF51306">
    <property type="entry name" value="LexA/Signal peptidase"/>
    <property type="match status" value="1"/>
</dbReference>
<keyword evidence="8" id="KW-1133">Transmembrane helix</keyword>
<evidence type="ECO:0000256" key="6">
    <source>
        <dbReference type="ARBA" id="ARBA00022801"/>
    </source>
</evidence>
<proteinExistence type="inferred from homology"/>
<accession>A0A561EC02</accession>
<evidence type="ECO:0000256" key="3">
    <source>
        <dbReference type="ARBA" id="ARBA00009370"/>
    </source>
</evidence>
<dbReference type="GO" id="GO:0006465">
    <property type="term" value="P:signal peptide processing"/>
    <property type="evidence" value="ECO:0007669"/>
    <property type="project" value="InterPro"/>
</dbReference>
<dbReference type="GO" id="GO:0009003">
    <property type="term" value="F:signal peptidase activity"/>
    <property type="evidence" value="ECO:0007669"/>
    <property type="project" value="UniProtKB-EC"/>
</dbReference>
<dbReference type="Proteomes" id="UP000318297">
    <property type="component" value="Unassembled WGS sequence"/>
</dbReference>
<keyword evidence="6 8" id="KW-0378">Hydrolase</keyword>
<dbReference type="GO" id="GO:0005886">
    <property type="term" value="C:plasma membrane"/>
    <property type="evidence" value="ECO:0007669"/>
    <property type="project" value="UniProtKB-SubCell"/>
</dbReference>
<evidence type="ECO:0000256" key="2">
    <source>
        <dbReference type="ARBA" id="ARBA00004401"/>
    </source>
</evidence>
<dbReference type="InterPro" id="IPR019533">
    <property type="entry name" value="Peptidase_S26"/>
</dbReference>
<dbReference type="Gene3D" id="2.10.109.10">
    <property type="entry name" value="Umud Fragment, subunit A"/>
    <property type="match status" value="1"/>
</dbReference>
<dbReference type="PANTHER" id="PTHR43390:SF1">
    <property type="entry name" value="CHLOROPLAST PROCESSING PEPTIDASE"/>
    <property type="match status" value="1"/>
</dbReference>
<protein>
    <recommendedName>
        <fullName evidence="4 8">Signal peptidase I</fullName>
        <ecNumber evidence="4 8">3.4.21.89</ecNumber>
    </recommendedName>
</protein>
<evidence type="ECO:0000256" key="4">
    <source>
        <dbReference type="ARBA" id="ARBA00013208"/>
    </source>
</evidence>
<keyword evidence="5 8" id="KW-0645">Protease</keyword>
<dbReference type="EC" id="3.4.21.89" evidence="4 8"/>
<dbReference type="CDD" id="cd06530">
    <property type="entry name" value="S26_SPase_I"/>
    <property type="match status" value="1"/>
</dbReference>
<evidence type="ECO:0000256" key="5">
    <source>
        <dbReference type="ARBA" id="ARBA00022670"/>
    </source>
</evidence>
<feature type="active site" evidence="7">
    <location>
        <position position="54"/>
    </location>
</feature>
<dbReference type="InterPro" id="IPR036286">
    <property type="entry name" value="LexA/Signal_pep-like_sf"/>
</dbReference>
<comment type="similarity">
    <text evidence="3 9">Belongs to the peptidase S26 family.</text>
</comment>
<comment type="catalytic activity">
    <reaction evidence="1 8">
        <text>Cleavage of hydrophobic, N-terminal signal or leader sequences from secreted and periplasmic proteins.</text>
        <dbReference type="EC" id="3.4.21.89"/>
    </reaction>
</comment>
<dbReference type="PROSITE" id="PS00501">
    <property type="entry name" value="SPASE_I_1"/>
    <property type="match status" value="1"/>
</dbReference>
<evidence type="ECO:0000259" key="10">
    <source>
        <dbReference type="Pfam" id="PF10502"/>
    </source>
</evidence>
<sequence length="221" mass="23715">MPDGTTSAEVPPSGISVPGRRSRRRWLVAALAALAAIVLLHGLVFETFTVPSASMEPTLRPGDRIVVWKIDAHDVHRGEIVVFNGTDVFSHPGQASPTGIAGWMQWLGNLVGFRPEEDLYVKRIVGLPGDHLVVGKSGTLQVNGVTEPEPYLPRGMQASTVPFDVVVPAGDVFVMGDNRPDSDDSRAHLGDPGGGMVPIDTIVGKVTVRYWPTASWGRLHS</sequence>
<name>A0A561EC02_9MICO</name>
<evidence type="ECO:0000313" key="12">
    <source>
        <dbReference type="Proteomes" id="UP000318297"/>
    </source>
</evidence>
<reference evidence="11 12" key="1">
    <citation type="submission" date="2019-06" db="EMBL/GenBank/DDBJ databases">
        <title>Sequencing the genomes of 1000 actinobacteria strains.</title>
        <authorList>
            <person name="Klenk H.-P."/>
        </authorList>
    </citation>
    <scope>NUCLEOTIDE SEQUENCE [LARGE SCALE GENOMIC DNA]</scope>
    <source>
        <strain evidence="11 12">DSM 19560</strain>
    </source>
</reference>
<dbReference type="PROSITE" id="PS00761">
    <property type="entry name" value="SPASE_I_3"/>
    <property type="match status" value="1"/>
</dbReference>
<dbReference type="InterPro" id="IPR019758">
    <property type="entry name" value="Pept_S26A_signal_pept_1_CS"/>
</dbReference>
<keyword evidence="8" id="KW-0812">Transmembrane</keyword>
<dbReference type="EMBL" id="VIVQ01000001">
    <property type="protein sequence ID" value="TWE13130.1"/>
    <property type="molecule type" value="Genomic_DNA"/>
</dbReference>
<evidence type="ECO:0000256" key="1">
    <source>
        <dbReference type="ARBA" id="ARBA00000677"/>
    </source>
</evidence>
<keyword evidence="12" id="KW-1185">Reference proteome</keyword>
<comment type="subcellular location">
    <subcellularLocation>
        <location evidence="2">Cell membrane</location>
        <topology evidence="2">Single-pass type II membrane protein</topology>
    </subcellularLocation>
    <subcellularLocation>
        <location evidence="9">Membrane</location>
        <topology evidence="9">Single-pass type II membrane protein</topology>
    </subcellularLocation>
</comment>
<dbReference type="PROSITE" id="PS00760">
    <property type="entry name" value="SPASE_I_2"/>
    <property type="match status" value="1"/>
</dbReference>